<evidence type="ECO:0000256" key="2">
    <source>
        <dbReference type="SAM" id="SignalP"/>
    </source>
</evidence>
<dbReference type="EMBL" id="KZ613967">
    <property type="protein sequence ID" value="PMD30422.1"/>
    <property type="molecule type" value="Genomic_DNA"/>
</dbReference>
<accession>A0A2J6QVY9</accession>
<feature type="region of interest" description="Disordered" evidence="1">
    <location>
        <begin position="33"/>
        <end position="62"/>
    </location>
</feature>
<keyword evidence="2" id="KW-0732">Signal</keyword>
<dbReference type="AlphaFoldDB" id="A0A2J6QVY9"/>
<evidence type="ECO:0000313" key="4">
    <source>
        <dbReference type="Proteomes" id="UP000235786"/>
    </source>
</evidence>
<gene>
    <name evidence="3" type="ORF">L207DRAFT_537983</name>
</gene>
<evidence type="ECO:0000256" key="1">
    <source>
        <dbReference type="SAM" id="MobiDB-lite"/>
    </source>
</evidence>
<evidence type="ECO:0000313" key="3">
    <source>
        <dbReference type="EMBL" id="PMD30422.1"/>
    </source>
</evidence>
<dbReference type="Proteomes" id="UP000235786">
    <property type="component" value="Unassembled WGS sequence"/>
</dbReference>
<organism evidence="3 4">
    <name type="scientific">Hyaloscypha variabilis (strain UAMH 11265 / GT02V1 / F)</name>
    <name type="common">Meliniomyces variabilis</name>
    <dbReference type="NCBI Taxonomy" id="1149755"/>
    <lineage>
        <taxon>Eukaryota</taxon>
        <taxon>Fungi</taxon>
        <taxon>Dikarya</taxon>
        <taxon>Ascomycota</taxon>
        <taxon>Pezizomycotina</taxon>
        <taxon>Leotiomycetes</taxon>
        <taxon>Helotiales</taxon>
        <taxon>Hyaloscyphaceae</taxon>
        <taxon>Hyaloscypha</taxon>
        <taxon>Hyaloscypha variabilis</taxon>
    </lineage>
</organism>
<sequence length="108" mass="11996">MDSWVVSWLCALCCVWPAICSLPLFQASRAGFPRPHSLGETARRPPRRSTGAQMRTTLGGDASRRMQEWGEAESDSEVFWAAASNRCSCSSSDRSSMIDPVFRTLRLP</sequence>
<proteinExistence type="predicted"/>
<name>A0A2J6QVY9_HYAVF</name>
<protein>
    <recommendedName>
        <fullName evidence="5">Secreted protein</fullName>
    </recommendedName>
</protein>
<reference evidence="3 4" key="1">
    <citation type="submission" date="2016-04" db="EMBL/GenBank/DDBJ databases">
        <title>A degradative enzymes factory behind the ericoid mycorrhizal symbiosis.</title>
        <authorList>
            <consortium name="DOE Joint Genome Institute"/>
            <person name="Martino E."/>
            <person name="Morin E."/>
            <person name="Grelet G."/>
            <person name="Kuo A."/>
            <person name="Kohler A."/>
            <person name="Daghino S."/>
            <person name="Barry K."/>
            <person name="Choi C."/>
            <person name="Cichocki N."/>
            <person name="Clum A."/>
            <person name="Copeland A."/>
            <person name="Hainaut M."/>
            <person name="Haridas S."/>
            <person name="Labutti K."/>
            <person name="Lindquist E."/>
            <person name="Lipzen A."/>
            <person name="Khouja H.-R."/>
            <person name="Murat C."/>
            <person name="Ohm R."/>
            <person name="Olson A."/>
            <person name="Spatafora J."/>
            <person name="Veneault-Fourrey C."/>
            <person name="Henrissat B."/>
            <person name="Grigoriev I."/>
            <person name="Martin F."/>
            <person name="Perotto S."/>
        </authorList>
    </citation>
    <scope>NUCLEOTIDE SEQUENCE [LARGE SCALE GENOMIC DNA]</scope>
    <source>
        <strain evidence="3 4">F</strain>
    </source>
</reference>
<keyword evidence="4" id="KW-1185">Reference proteome</keyword>
<evidence type="ECO:0008006" key="5">
    <source>
        <dbReference type="Google" id="ProtNLM"/>
    </source>
</evidence>
<feature type="chain" id="PRO_5014382737" description="Secreted protein" evidence="2">
    <location>
        <begin position="21"/>
        <end position="108"/>
    </location>
</feature>
<feature type="signal peptide" evidence="2">
    <location>
        <begin position="1"/>
        <end position="20"/>
    </location>
</feature>